<dbReference type="PANTHER" id="PTHR33973">
    <property type="entry name" value="OS07G0153300 PROTEIN"/>
    <property type="match status" value="1"/>
</dbReference>
<evidence type="ECO:0000313" key="2">
    <source>
        <dbReference type="EMBL" id="TDW62363.1"/>
    </source>
</evidence>
<dbReference type="AlphaFoldDB" id="A0A235CLM7"/>
<dbReference type="Proteomes" id="UP000243640">
    <property type="component" value="Unassembled WGS sequence"/>
</dbReference>
<keyword evidence="4" id="KW-1185">Reference proteome</keyword>
<name>A0A235CLM7_9GAMM</name>
<dbReference type="InterPro" id="IPR010775">
    <property type="entry name" value="DUF1365"/>
</dbReference>
<evidence type="ECO:0000313" key="1">
    <source>
        <dbReference type="EMBL" id="OYD25339.1"/>
    </source>
</evidence>
<dbReference type="RefSeq" id="WP_094277707.1">
    <property type="nucleotide sequence ID" value="NZ_JBLWZI010000003.1"/>
</dbReference>
<dbReference type="EMBL" id="SODO01000001">
    <property type="protein sequence ID" value="TDW62363.1"/>
    <property type="molecule type" value="Genomic_DNA"/>
</dbReference>
<dbReference type="EMBL" id="NQJF01000004">
    <property type="protein sequence ID" value="OYD25339.1"/>
    <property type="molecule type" value="Genomic_DNA"/>
</dbReference>
<organism evidence="1 3">
    <name type="scientific">Oceanimonas baumannii</name>
    <dbReference type="NCBI Taxonomy" id="129578"/>
    <lineage>
        <taxon>Bacteria</taxon>
        <taxon>Pseudomonadati</taxon>
        <taxon>Pseudomonadota</taxon>
        <taxon>Gammaproteobacteria</taxon>
        <taxon>Aeromonadales</taxon>
        <taxon>Aeromonadaceae</taxon>
        <taxon>Oceanimonas</taxon>
    </lineage>
</organism>
<dbReference type="Pfam" id="PF07103">
    <property type="entry name" value="DUF1365"/>
    <property type="match status" value="1"/>
</dbReference>
<evidence type="ECO:0000313" key="3">
    <source>
        <dbReference type="Proteomes" id="UP000243640"/>
    </source>
</evidence>
<reference evidence="1 3" key="1">
    <citation type="submission" date="2017-08" db="EMBL/GenBank/DDBJ databases">
        <title>Draft Genome Sequence of the Marine Bacterium Oceanimonas baumannii ATCC 700832.</title>
        <authorList>
            <person name="Mcclelland W.D."/>
            <person name="Brennan M.A."/>
            <person name="Trachtenberg A.M."/>
            <person name="Maclea K.S."/>
        </authorList>
    </citation>
    <scope>NUCLEOTIDE SEQUENCE [LARGE SCALE GENOMIC DNA]</scope>
    <source>
        <strain evidence="1 3">ATCC 700832</strain>
    </source>
</reference>
<evidence type="ECO:0000313" key="4">
    <source>
        <dbReference type="Proteomes" id="UP000295058"/>
    </source>
</evidence>
<comment type="caution">
    <text evidence="1">The sequence shown here is derived from an EMBL/GenBank/DDBJ whole genome shotgun (WGS) entry which is preliminary data.</text>
</comment>
<proteinExistence type="predicted"/>
<sequence length="239" mass="27949">MNLNSAIYTGVVRHRRYRPRAHAFSYGLYMLALDLDELAELAAVSRWFALERFAPLSFRRSDYLGDPKEPLKQSVLAEVARLGGEINNLNRVKMLGQVRCFGIYFSPVNLFFCYRQGEARYLLAEVHNTPWNERHCYLVDLKQSGVTEKAFHVSPFMSMNMQYHWRIVPPARRTLVHIENRNPELLFDATLALRRNPFNALALKAALRQWPLMTLTVVRGIYWQALKLFLKRIPYHSHP</sequence>
<dbReference type="Proteomes" id="UP000295058">
    <property type="component" value="Unassembled WGS sequence"/>
</dbReference>
<reference evidence="2 4" key="2">
    <citation type="submission" date="2019-03" db="EMBL/GenBank/DDBJ databases">
        <title>Genomic Encyclopedia of Archaeal and Bacterial Type Strains, Phase II (KMG-II): from individual species to whole genera.</title>
        <authorList>
            <person name="Goeker M."/>
        </authorList>
    </citation>
    <scope>NUCLEOTIDE SEQUENCE [LARGE SCALE GENOMIC DNA]</scope>
    <source>
        <strain evidence="2 4">DSM 15594</strain>
    </source>
</reference>
<gene>
    <name evidence="1" type="ORF">B6S09_06580</name>
    <name evidence="2" type="ORF">LY04_00427</name>
</gene>
<dbReference type="OrthoDB" id="9778801at2"/>
<dbReference type="PANTHER" id="PTHR33973:SF4">
    <property type="entry name" value="OS07G0153300 PROTEIN"/>
    <property type="match status" value="1"/>
</dbReference>
<accession>A0A235CLM7</accession>
<protein>
    <submittedName>
        <fullName evidence="1">Chromosome partitioning protein ParA</fullName>
    </submittedName>
</protein>